<proteinExistence type="predicted"/>
<accession>A0A645J722</accession>
<sequence length="124" mass="14093">MPERVAAWGAHACGVYFTRNIKSPVPALVSCGMEDAERFSISRQFLYRYREAGGPLLWKPFPAAGHELNREALALARAWFGAQLSGRGAARVYGEDDTLLIRENIEPEFRNPLDSEEIRELWRK</sequence>
<dbReference type="EMBL" id="VSSQ01133620">
    <property type="protein sequence ID" value="MPN59515.1"/>
    <property type="molecule type" value="Genomic_DNA"/>
</dbReference>
<name>A0A645J722_9ZZZZ</name>
<protein>
    <submittedName>
        <fullName evidence="1">Uncharacterized protein</fullName>
    </submittedName>
</protein>
<dbReference type="SUPFAM" id="SSF53474">
    <property type="entry name" value="alpha/beta-Hydrolases"/>
    <property type="match status" value="1"/>
</dbReference>
<dbReference type="InterPro" id="IPR029058">
    <property type="entry name" value="AB_hydrolase_fold"/>
</dbReference>
<evidence type="ECO:0000313" key="1">
    <source>
        <dbReference type="EMBL" id="MPN59515.1"/>
    </source>
</evidence>
<gene>
    <name evidence="1" type="ORF">SDC9_207236</name>
</gene>
<reference evidence="1" key="1">
    <citation type="submission" date="2019-08" db="EMBL/GenBank/DDBJ databases">
        <authorList>
            <person name="Kucharzyk K."/>
            <person name="Murdoch R.W."/>
            <person name="Higgins S."/>
            <person name="Loffler F."/>
        </authorList>
    </citation>
    <scope>NUCLEOTIDE SEQUENCE</scope>
</reference>
<dbReference type="AlphaFoldDB" id="A0A645J722"/>
<organism evidence="1">
    <name type="scientific">bioreactor metagenome</name>
    <dbReference type="NCBI Taxonomy" id="1076179"/>
    <lineage>
        <taxon>unclassified sequences</taxon>
        <taxon>metagenomes</taxon>
        <taxon>ecological metagenomes</taxon>
    </lineage>
</organism>
<dbReference type="Gene3D" id="3.40.50.1820">
    <property type="entry name" value="alpha/beta hydrolase"/>
    <property type="match status" value="1"/>
</dbReference>
<comment type="caution">
    <text evidence="1">The sequence shown here is derived from an EMBL/GenBank/DDBJ whole genome shotgun (WGS) entry which is preliminary data.</text>
</comment>